<keyword evidence="5" id="KW-1185">Reference proteome</keyword>
<dbReference type="SUPFAM" id="SSF55811">
    <property type="entry name" value="Nudix"/>
    <property type="match status" value="1"/>
</dbReference>
<evidence type="ECO:0000313" key="4">
    <source>
        <dbReference type="EMBL" id="MBJ3761358.1"/>
    </source>
</evidence>
<sequence length="142" mass="15050">MTGGFNGAKGAIIARGGVVTLLRDAQPGLAWSGCWDLPGGAREGGESAWACFARETLEETGLVLDRRALRWCRAHMVAGRHVVFFGVVMPGLRAGDLRLGDEGQALALMPLGRFLAHPKAIAALKPRVGAFCRALARRGICV</sequence>
<dbReference type="AlphaFoldDB" id="A0A934MB53"/>
<feature type="domain" description="Nudix hydrolase" evidence="3">
    <location>
        <begin position="4"/>
        <end position="134"/>
    </location>
</feature>
<dbReference type="InterPro" id="IPR000086">
    <property type="entry name" value="NUDIX_hydrolase_dom"/>
</dbReference>
<dbReference type="RefSeq" id="WP_198914528.1">
    <property type="nucleotide sequence ID" value="NZ_JAEKPD010000001.1"/>
</dbReference>
<proteinExistence type="predicted"/>
<dbReference type="Pfam" id="PF00293">
    <property type="entry name" value="NUDIX"/>
    <property type="match status" value="1"/>
</dbReference>
<evidence type="ECO:0000256" key="1">
    <source>
        <dbReference type="ARBA" id="ARBA00001946"/>
    </source>
</evidence>
<accession>A0A934MB53</accession>
<comment type="cofactor">
    <cofactor evidence="1">
        <name>Mg(2+)</name>
        <dbReference type="ChEBI" id="CHEBI:18420"/>
    </cofactor>
</comment>
<dbReference type="Proteomes" id="UP000642488">
    <property type="component" value="Unassembled WGS sequence"/>
</dbReference>
<dbReference type="EMBL" id="JAEKPD010000001">
    <property type="protein sequence ID" value="MBJ3761358.1"/>
    <property type="molecule type" value="Genomic_DNA"/>
</dbReference>
<reference evidence="4" key="1">
    <citation type="submission" date="2020-12" db="EMBL/GenBank/DDBJ databases">
        <title>Bacterial taxonomy.</title>
        <authorList>
            <person name="Pan X."/>
        </authorList>
    </citation>
    <scope>NUCLEOTIDE SEQUENCE</scope>
    <source>
        <strain evidence="4">KCTC 52957</strain>
    </source>
</reference>
<gene>
    <name evidence="4" type="ORF">ILP92_01145</name>
</gene>
<organism evidence="4 5">
    <name type="scientific">Palleronia pontilimi</name>
    <dbReference type="NCBI Taxonomy" id="1964209"/>
    <lineage>
        <taxon>Bacteria</taxon>
        <taxon>Pseudomonadati</taxon>
        <taxon>Pseudomonadota</taxon>
        <taxon>Alphaproteobacteria</taxon>
        <taxon>Rhodobacterales</taxon>
        <taxon>Roseobacteraceae</taxon>
        <taxon>Palleronia</taxon>
    </lineage>
</organism>
<dbReference type="InterPro" id="IPR020084">
    <property type="entry name" value="NUDIX_hydrolase_CS"/>
</dbReference>
<evidence type="ECO:0000259" key="3">
    <source>
        <dbReference type="PROSITE" id="PS51462"/>
    </source>
</evidence>
<protein>
    <submittedName>
        <fullName evidence="4">NUDIX domain-containing protein</fullName>
    </submittedName>
</protein>
<dbReference type="Gene3D" id="3.90.79.10">
    <property type="entry name" value="Nucleoside Triphosphate Pyrophosphohydrolase"/>
    <property type="match status" value="1"/>
</dbReference>
<keyword evidence="2" id="KW-0378">Hydrolase</keyword>
<comment type="caution">
    <text evidence="4">The sequence shown here is derived from an EMBL/GenBank/DDBJ whole genome shotgun (WGS) entry which is preliminary data.</text>
</comment>
<evidence type="ECO:0000313" key="5">
    <source>
        <dbReference type="Proteomes" id="UP000642488"/>
    </source>
</evidence>
<dbReference type="GO" id="GO:0016787">
    <property type="term" value="F:hydrolase activity"/>
    <property type="evidence" value="ECO:0007669"/>
    <property type="project" value="UniProtKB-KW"/>
</dbReference>
<evidence type="ECO:0000256" key="2">
    <source>
        <dbReference type="ARBA" id="ARBA00022801"/>
    </source>
</evidence>
<dbReference type="PROSITE" id="PS51462">
    <property type="entry name" value="NUDIX"/>
    <property type="match status" value="1"/>
</dbReference>
<name>A0A934MB53_9RHOB</name>
<dbReference type="PROSITE" id="PS00893">
    <property type="entry name" value="NUDIX_BOX"/>
    <property type="match status" value="1"/>
</dbReference>
<dbReference type="InterPro" id="IPR015797">
    <property type="entry name" value="NUDIX_hydrolase-like_dom_sf"/>
</dbReference>